<dbReference type="InterPro" id="IPR039422">
    <property type="entry name" value="MarR/SlyA-like"/>
</dbReference>
<dbReference type="InterPro" id="IPR036388">
    <property type="entry name" value="WH-like_DNA-bd_sf"/>
</dbReference>
<dbReference type="EMBL" id="CP053418">
    <property type="protein sequence ID" value="QJW84139.1"/>
    <property type="molecule type" value="Genomic_DNA"/>
</dbReference>
<dbReference type="Pfam" id="PF01047">
    <property type="entry name" value="MarR"/>
    <property type="match status" value="1"/>
</dbReference>
<evidence type="ECO:0000259" key="1">
    <source>
        <dbReference type="PROSITE" id="PS50995"/>
    </source>
</evidence>
<name>A0ABX6P3P1_9BURK</name>
<proteinExistence type="predicted"/>
<dbReference type="PROSITE" id="PS50995">
    <property type="entry name" value="HTH_MARR_2"/>
    <property type="match status" value="1"/>
</dbReference>
<accession>A0ABX6P3P1</accession>
<dbReference type="InterPro" id="IPR000835">
    <property type="entry name" value="HTH_MarR-typ"/>
</dbReference>
<dbReference type="InterPro" id="IPR036390">
    <property type="entry name" value="WH_DNA-bd_sf"/>
</dbReference>
<organism evidence="2 3">
    <name type="scientific">Ramlibacter terrae</name>
    <dbReference type="NCBI Taxonomy" id="2732511"/>
    <lineage>
        <taxon>Bacteria</taxon>
        <taxon>Pseudomonadati</taxon>
        <taxon>Pseudomonadota</taxon>
        <taxon>Betaproteobacteria</taxon>
        <taxon>Burkholderiales</taxon>
        <taxon>Comamonadaceae</taxon>
        <taxon>Ramlibacter</taxon>
    </lineage>
</organism>
<reference evidence="2 3" key="1">
    <citation type="submission" date="2020-05" db="EMBL/GenBank/DDBJ databases">
        <title>Ramlibacter rhizophilus sp. nov., isolated from rhizosphere soil of national flower Mugunghwa from South Korea.</title>
        <authorList>
            <person name="Zheng-Fei Y."/>
            <person name="Huan T."/>
        </authorList>
    </citation>
    <scope>NUCLEOTIDE SEQUENCE [LARGE SCALE GENOMIC DNA]</scope>
    <source>
        <strain evidence="2 3">H242</strain>
    </source>
</reference>
<keyword evidence="3" id="KW-1185">Reference proteome</keyword>
<evidence type="ECO:0000313" key="2">
    <source>
        <dbReference type="EMBL" id="QJW84139.1"/>
    </source>
</evidence>
<protein>
    <submittedName>
        <fullName evidence="2">MarR family transcriptional regulator</fullName>
    </submittedName>
</protein>
<dbReference type="PRINTS" id="PR00598">
    <property type="entry name" value="HTHMARR"/>
</dbReference>
<gene>
    <name evidence="2" type="ORF">HK414_10350</name>
</gene>
<dbReference type="SMART" id="SM00347">
    <property type="entry name" value="HTH_MARR"/>
    <property type="match status" value="1"/>
</dbReference>
<dbReference type="SUPFAM" id="SSF46785">
    <property type="entry name" value="Winged helix' DNA-binding domain"/>
    <property type="match status" value="1"/>
</dbReference>
<dbReference type="Gene3D" id="1.10.10.10">
    <property type="entry name" value="Winged helix-like DNA-binding domain superfamily/Winged helix DNA-binding domain"/>
    <property type="match status" value="1"/>
</dbReference>
<dbReference type="Proteomes" id="UP000500826">
    <property type="component" value="Chromosome"/>
</dbReference>
<dbReference type="PANTHER" id="PTHR33164">
    <property type="entry name" value="TRANSCRIPTIONAL REGULATOR, MARR FAMILY"/>
    <property type="match status" value="1"/>
</dbReference>
<dbReference type="PANTHER" id="PTHR33164:SF43">
    <property type="entry name" value="HTH-TYPE TRANSCRIPTIONAL REPRESSOR YETL"/>
    <property type="match status" value="1"/>
</dbReference>
<evidence type="ECO:0000313" key="3">
    <source>
        <dbReference type="Proteomes" id="UP000500826"/>
    </source>
</evidence>
<reference evidence="2 3" key="2">
    <citation type="submission" date="2020-05" db="EMBL/GenBank/DDBJ databases">
        <authorList>
            <person name="Khan S.A."/>
            <person name="Jeon C.O."/>
            <person name="Chun B.H."/>
        </authorList>
    </citation>
    <scope>NUCLEOTIDE SEQUENCE [LARGE SCALE GENOMIC DNA]</scope>
    <source>
        <strain evidence="2 3">H242</strain>
    </source>
</reference>
<sequence>MAKSPTRTEQTPAGHLAEARLQMVLGYQLAQAAIVTNAIFGEHAGSPFELRPVEYTVLTLIAENPGGSLTRLARALAVTAPNITVMIDRLEGRGLVAREQSAQDRRTQVLHTTAKGAELVRKATERIVDAEKSSLPLTAGEHAMLLELLHKVACARPAR</sequence>
<feature type="domain" description="HTH marR-type" evidence="1">
    <location>
        <begin position="22"/>
        <end position="154"/>
    </location>
</feature>